<feature type="binding site" evidence="13">
    <location>
        <position position="213"/>
    </location>
    <ligand>
        <name>5-aminolevulinate</name>
        <dbReference type="ChEBI" id="CHEBI:356416"/>
        <label>1</label>
    </ligand>
</feature>
<gene>
    <name evidence="18" type="ORF">SAMN02910417_01270</name>
</gene>
<feature type="binding site" evidence="15">
    <location>
        <position position="229"/>
    </location>
    <ligand>
        <name>Mg(2+)</name>
        <dbReference type="ChEBI" id="CHEBI:18420"/>
    </ligand>
</feature>
<feature type="binding site" evidence="14">
    <location>
        <position position="116"/>
    </location>
    <ligand>
        <name>Zn(2+)</name>
        <dbReference type="ChEBI" id="CHEBI:29105"/>
        <note>catalytic</note>
    </ligand>
</feature>
<evidence type="ECO:0000256" key="11">
    <source>
        <dbReference type="ARBA" id="ARBA00047651"/>
    </source>
</evidence>
<dbReference type="FunFam" id="3.20.20.70:FF:000019">
    <property type="entry name" value="Delta-aminolevulinic acid dehydratase"/>
    <property type="match status" value="1"/>
</dbReference>
<evidence type="ECO:0000256" key="10">
    <source>
        <dbReference type="ARBA" id="ARBA00025628"/>
    </source>
</evidence>
<feature type="binding site" evidence="14">
    <location>
        <position position="118"/>
    </location>
    <ligand>
        <name>Zn(2+)</name>
        <dbReference type="ChEBI" id="CHEBI:29105"/>
        <note>catalytic</note>
    </ligand>
</feature>
<dbReference type="GO" id="GO:0006782">
    <property type="term" value="P:protoporphyrinogen IX biosynthetic process"/>
    <property type="evidence" value="ECO:0007669"/>
    <property type="project" value="UniProtKB-UniPathway"/>
</dbReference>
<comment type="subunit">
    <text evidence="4 16">Homooctamer.</text>
</comment>
<dbReference type="STRING" id="1732.SAMN02910417_01270"/>
<evidence type="ECO:0000256" key="8">
    <source>
        <dbReference type="ARBA" id="ARBA00023239"/>
    </source>
</evidence>
<keyword evidence="7" id="KW-0350">Heme biosynthesis</keyword>
<evidence type="ECO:0000313" key="19">
    <source>
        <dbReference type="Proteomes" id="UP000199228"/>
    </source>
</evidence>
<keyword evidence="14" id="KW-0862">Zinc</keyword>
<evidence type="ECO:0000313" key="18">
    <source>
        <dbReference type="EMBL" id="SDB17421.1"/>
    </source>
</evidence>
<keyword evidence="15" id="KW-0460">Magnesium</keyword>
<dbReference type="Pfam" id="PF00490">
    <property type="entry name" value="ALAD"/>
    <property type="match status" value="1"/>
</dbReference>
<comment type="pathway">
    <text evidence="2">Porphyrin-containing compound metabolism; protoporphyrin-IX biosynthesis; coproporphyrinogen-III from 5-aminolevulinate: step 1/4.</text>
</comment>
<dbReference type="SMART" id="SM01004">
    <property type="entry name" value="ALAD"/>
    <property type="match status" value="1"/>
</dbReference>
<keyword evidence="8 16" id="KW-0456">Lyase</keyword>
<evidence type="ECO:0000256" key="13">
    <source>
        <dbReference type="PIRSR" id="PIRSR001415-2"/>
    </source>
</evidence>
<evidence type="ECO:0000256" key="17">
    <source>
        <dbReference type="RuleBase" id="RU004161"/>
    </source>
</evidence>
<dbReference type="GO" id="GO:0008270">
    <property type="term" value="F:zinc ion binding"/>
    <property type="evidence" value="ECO:0007669"/>
    <property type="project" value="TreeGrafter"/>
</dbReference>
<dbReference type="PRINTS" id="PR00144">
    <property type="entry name" value="DALDHYDRTASE"/>
</dbReference>
<dbReference type="NCBIfam" id="NF006762">
    <property type="entry name" value="PRK09283.1"/>
    <property type="match status" value="1"/>
</dbReference>
<dbReference type="SUPFAM" id="SSF51569">
    <property type="entry name" value="Aldolase"/>
    <property type="match status" value="1"/>
</dbReference>
<dbReference type="CDD" id="cd00384">
    <property type="entry name" value="ALAD_PBGS"/>
    <property type="match status" value="1"/>
</dbReference>
<feature type="binding site" evidence="13">
    <location>
        <position position="309"/>
    </location>
    <ligand>
        <name>5-aminolevulinate</name>
        <dbReference type="ChEBI" id="CHEBI:356416"/>
        <label>2</label>
    </ligand>
</feature>
<evidence type="ECO:0000256" key="6">
    <source>
        <dbReference type="ARBA" id="ARBA00020771"/>
    </source>
</evidence>
<comment type="cofactor">
    <cofactor evidence="1">
        <name>Zn(2+)</name>
        <dbReference type="ChEBI" id="CHEBI:29105"/>
    </cofactor>
</comment>
<evidence type="ECO:0000256" key="7">
    <source>
        <dbReference type="ARBA" id="ARBA00023133"/>
    </source>
</evidence>
<feature type="binding site" evidence="13">
    <location>
        <position position="270"/>
    </location>
    <ligand>
        <name>5-aminolevulinate</name>
        <dbReference type="ChEBI" id="CHEBI:356416"/>
        <label>2</label>
    </ligand>
</feature>
<reference evidence="18 19" key="1">
    <citation type="submission" date="2016-10" db="EMBL/GenBank/DDBJ databases">
        <authorList>
            <person name="de Groot N.N."/>
        </authorList>
    </citation>
    <scope>NUCLEOTIDE SEQUENCE [LARGE SCALE GENOMIC DNA]</scope>
    <source>
        <strain evidence="18 19">DSM 3217</strain>
    </source>
</reference>
<comment type="similarity">
    <text evidence="3 17">Belongs to the ALAD family.</text>
</comment>
<dbReference type="OrthoDB" id="9805001at2"/>
<dbReference type="InterPro" id="IPR030656">
    <property type="entry name" value="ALAD_AS"/>
</dbReference>
<evidence type="ECO:0000256" key="16">
    <source>
        <dbReference type="RuleBase" id="RU000515"/>
    </source>
</evidence>
<feature type="active site" description="Schiff-base intermediate with substrate" evidence="12">
    <location>
        <position position="191"/>
    </location>
</feature>
<dbReference type="InterPro" id="IPR001731">
    <property type="entry name" value="ALAD"/>
</dbReference>
<dbReference type="Gene3D" id="3.20.20.70">
    <property type="entry name" value="Aldolase class I"/>
    <property type="match status" value="1"/>
</dbReference>
<dbReference type="AlphaFoldDB" id="A0A1G6B9Y1"/>
<dbReference type="PANTHER" id="PTHR11458:SF0">
    <property type="entry name" value="DELTA-AMINOLEVULINIC ACID DEHYDRATASE"/>
    <property type="match status" value="1"/>
</dbReference>
<evidence type="ECO:0000256" key="3">
    <source>
        <dbReference type="ARBA" id="ARBA00008055"/>
    </source>
</evidence>
<dbReference type="PROSITE" id="PS00169">
    <property type="entry name" value="D_ALA_DEHYDRATASE"/>
    <property type="match status" value="1"/>
</dbReference>
<organism evidence="18 19">
    <name type="scientific">Eubacterium oxidoreducens</name>
    <dbReference type="NCBI Taxonomy" id="1732"/>
    <lineage>
        <taxon>Bacteria</taxon>
        <taxon>Bacillati</taxon>
        <taxon>Bacillota</taxon>
        <taxon>Clostridia</taxon>
        <taxon>Eubacteriales</taxon>
        <taxon>Eubacteriaceae</taxon>
        <taxon>Eubacterium</taxon>
    </lineage>
</organism>
<feature type="active site" description="Schiff-base intermediate with substrate" evidence="12">
    <location>
        <position position="244"/>
    </location>
</feature>
<dbReference type="GO" id="GO:0005829">
    <property type="term" value="C:cytosol"/>
    <property type="evidence" value="ECO:0007669"/>
    <property type="project" value="TreeGrafter"/>
</dbReference>
<dbReference type="EC" id="4.2.1.24" evidence="5 16"/>
<evidence type="ECO:0000256" key="9">
    <source>
        <dbReference type="ARBA" id="ARBA00023244"/>
    </source>
</evidence>
<evidence type="ECO:0000256" key="5">
    <source>
        <dbReference type="ARBA" id="ARBA00012053"/>
    </source>
</evidence>
<evidence type="ECO:0000256" key="15">
    <source>
        <dbReference type="PIRSR" id="PIRSR001415-5"/>
    </source>
</evidence>
<proteinExistence type="inferred from homology"/>
<sequence>MYRFRRLRQTERLRDLVAETRLDVRDFIYPLFVIDGVNITEPVDSMPGVYRYSIDRLDSIIDEVYESGISGILIFGIPKHKDAKGSDAYNPDGIVQRAIRYIKDRHPGLIVIADICLCEYTDHGHCGLISGRTILNDETLPLLAQMAVTTVQAGADMVAPSDMMDGDVESIRDVLDANGYSNVPIMGYSAKYASGYYSPFRNAAGSAPGFGDRRSYQMDPRNGVEGIREIQNDIEMGADIVMVKPALAYLDVVKEASETFDYPIAVYNVSGEYSMVKAAAEKGWIDEKRIVMENLYAMRRAGASIIITYHALDAAKWMKEIHEGR</sequence>
<dbReference type="InterPro" id="IPR013785">
    <property type="entry name" value="Aldolase_TIM"/>
</dbReference>
<evidence type="ECO:0000256" key="14">
    <source>
        <dbReference type="PIRSR" id="PIRSR001415-3"/>
    </source>
</evidence>
<dbReference type="EMBL" id="FMXR01000009">
    <property type="protein sequence ID" value="SDB17421.1"/>
    <property type="molecule type" value="Genomic_DNA"/>
</dbReference>
<evidence type="ECO:0000256" key="4">
    <source>
        <dbReference type="ARBA" id="ARBA00011823"/>
    </source>
</evidence>
<dbReference type="Proteomes" id="UP000199228">
    <property type="component" value="Unassembled WGS sequence"/>
</dbReference>
<evidence type="ECO:0000256" key="12">
    <source>
        <dbReference type="PIRSR" id="PIRSR001415-1"/>
    </source>
</evidence>
<comment type="catalytic activity">
    <reaction evidence="11 16">
        <text>2 5-aminolevulinate = porphobilinogen + 2 H2O + H(+)</text>
        <dbReference type="Rhea" id="RHEA:24064"/>
        <dbReference type="ChEBI" id="CHEBI:15377"/>
        <dbReference type="ChEBI" id="CHEBI:15378"/>
        <dbReference type="ChEBI" id="CHEBI:58126"/>
        <dbReference type="ChEBI" id="CHEBI:356416"/>
        <dbReference type="EC" id="4.2.1.24"/>
    </reaction>
</comment>
<keyword evidence="9 16" id="KW-0627">Porphyrin biosynthesis</keyword>
<comment type="function">
    <text evidence="10">Catalyzes an early step in the biosynthesis of tetrapyrroles. Binds two molecules of 5-aminolevulinate per subunit, each at a distinct site, and catalyzes their condensation to form porphobilinogen.</text>
</comment>
<evidence type="ECO:0000256" key="1">
    <source>
        <dbReference type="ARBA" id="ARBA00001947"/>
    </source>
</evidence>
<dbReference type="UniPathway" id="UPA00251">
    <property type="reaction ID" value="UER00318"/>
</dbReference>
<protein>
    <recommendedName>
        <fullName evidence="6 16">Delta-aminolevulinic acid dehydratase</fullName>
        <ecNumber evidence="5 16">4.2.1.24</ecNumber>
    </recommendedName>
</protein>
<feature type="binding site" evidence="14">
    <location>
        <position position="126"/>
    </location>
    <ligand>
        <name>Zn(2+)</name>
        <dbReference type="ChEBI" id="CHEBI:29105"/>
        <note>catalytic</note>
    </ligand>
</feature>
<keyword evidence="19" id="KW-1185">Reference proteome</keyword>
<keyword evidence="14" id="KW-0479">Metal-binding</keyword>
<accession>A0A1G6B9Y1</accession>
<evidence type="ECO:0000256" key="2">
    <source>
        <dbReference type="ARBA" id="ARBA00004694"/>
    </source>
</evidence>
<dbReference type="PIRSF" id="PIRSF001415">
    <property type="entry name" value="Porphbilin_synth"/>
    <property type="match status" value="1"/>
</dbReference>
<dbReference type="GO" id="GO:0004655">
    <property type="term" value="F:porphobilinogen synthase activity"/>
    <property type="evidence" value="ECO:0007669"/>
    <property type="project" value="UniProtKB-EC"/>
</dbReference>
<name>A0A1G6B9Y1_EUBOX</name>
<dbReference type="PANTHER" id="PTHR11458">
    <property type="entry name" value="DELTA-AMINOLEVULINIC ACID DEHYDRATASE"/>
    <property type="match status" value="1"/>
</dbReference>
<dbReference type="RefSeq" id="WP_090173656.1">
    <property type="nucleotide sequence ID" value="NZ_FMXR01000009.1"/>
</dbReference>
<feature type="binding site" evidence="13">
    <location>
        <position position="201"/>
    </location>
    <ligand>
        <name>5-aminolevulinate</name>
        <dbReference type="ChEBI" id="CHEBI:356416"/>
        <label>1</label>
    </ligand>
</feature>